<protein>
    <recommendedName>
        <fullName evidence="3">Outer membrane protein beta-barrel domain-containing protein</fullName>
    </recommendedName>
</protein>
<proteinExistence type="predicted"/>
<accession>A0ABW5J2Z2</accession>
<name>A0ABW5J2Z2_9BACT</name>
<dbReference type="EMBL" id="JBHULC010000004">
    <property type="protein sequence ID" value="MFD2520020.1"/>
    <property type="molecule type" value="Genomic_DNA"/>
</dbReference>
<evidence type="ECO:0000313" key="2">
    <source>
        <dbReference type="Proteomes" id="UP001597510"/>
    </source>
</evidence>
<gene>
    <name evidence="1" type="ORF">ACFSR2_03930</name>
</gene>
<dbReference type="RefSeq" id="WP_340235429.1">
    <property type="nucleotide sequence ID" value="NZ_JBBEWC010000004.1"/>
</dbReference>
<reference evidence="2" key="1">
    <citation type="journal article" date="2019" name="Int. J. Syst. Evol. Microbiol.">
        <title>The Global Catalogue of Microorganisms (GCM) 10K type strain sequencing project: providing services to taxonomists for standard genome sequencing and annotation.</title>
        <authorList>
            <consortium name="The Broad Institute Genomics Platform"/>
            <consortium name="The Broad Institute Genome Sequencing Center for Infectious Disease"/>
            <person name="Wu L."/>
            <person name="Ma J."/>
        </authorList>
    </citation>
    <scope>NUCLEOTIDE SEQUENCE [LARGE SCALE GENOMIC DNA]</scope>
    <source>
        <strain evidence="2">KCTC 52344</strain>
    </source>
</reference>
<evidence type="ECO:0008006" key="3">
    <source>
        <dbReference type="Google" id="ProtNLM"/>
    </source>
</evidence>
<dbReference type="Proteomes" id="UP001597510">
    <property type="component" value="Unassembled WGS sequence"/>
</dbReference>
<evidence type="ECO:0000313" key="1">
    <source>
        <dbReference type="EMBL" id="MFD2520020.1"/>
    </source>
</evidence>
<sequence>MKLLKTILFVFISVSAFSQKNYVDGFIILKNQTDTLKGRIDDQDWISNPTRINFKDVNNSEQSYEIAELSSFGITGKENYLVAKTDLDITPFTTNALLKDRNLIVKKDVILAFLVLLKADYTLLYLNDDTNKQHFFYKEGEKITELINHSFLEERNGKVFEFNNKLYQKQLELLFNNCAKTIKTNNLTYEIRTMTDKFIEFSECIGCNYTCYVKKKEDKGIFAVGVMAGISSDRNLVAHGVYTTYFSSKTIVPNMLFGLSVSFFTKRNLNRTSFVFETFFNRENVKIEALNYSTSINYLNFVPLMRHQFNIRSKIKPFVGGGIHIKHIPTFNSGIQVYGPPISIFLVGEGGIKWNNLLASARFKFMPQKNSEGITVYKQDGVDRIIYERINFQFSLTYLLYTTAKKAK</sequence>
<organism evidence="1 2">
    <name type="scientific">Emticicia soli</name>
    <dbReference type="NCBI Taxonomy" id="2027878"/>
    <lineage>
        <taxon>Bacteria</taxon>
        <taxon>Pseudomonadati</taxon>
        <taxon>Bacteroidota</taxon>
        <taxon>Cytophagia</taxon>
        <taxon>Cytophagales</taxon>
        <taxon>Leadbetterellaceae</taxon>
        <taxon>Emticicia</taxon>
    </lineage>
</organism>
<comment type="caution">
    <text evidence="1">The sequence shown here is derived from an EMBL/GenBank/DDBJ whole genome shotgun (WGS) entry which is preliminary data.</text>
</comment>
<keyword evidence="2" id="KW-1185">Reference proteome</keyword>